<keyword evidence="5 7" id="KW-0472">Membrane</keyword>
<sequence length="604" mass="65735">MDNAALDITEDELPAKPTNGSHHPGDASIELRQRVAADGPAAAGGAGPKDDDYVPRPEMLYEVDDTPPWYYCIVLGFQQYLTMFGSTVSIPLIVTPAMCMEESDPARGYVIGTILFVSGIVTLLQVTFGVRLSIVQGGNFSFLTPTFTLLSLPEWKCPNPDAMALLSDDEKQELWMSRMREVQGAIAVSSLFQIILSFGGVVGLLLNIITPLTIAPTISMVGLALVRTMAIVILCSQYLRDFNILIPRCRRGADATQSRWMRVPVFKLFPILFGIGVSWLLCAILTYHDVLPADSPARTDLRISALREAAWFRLPYPGQWGVPSVHIGPVLGMLAGVIASMIESIGDYYACAKISGAPPPPVHAINRGIGMEGLGCCLAGVFGTGNGTTSYSENIGAIGITKVASRRVLQWGALIMMVFGTIGKFGALFITLPDPIVGGMFIIMFSMITAVGLSSLQFVNLNSSRNLFVLGFSIFFALVLPTYMSENKDVIKTGSAAFDQILYVLLSTSMFVAGFLGCVLDNTIPGTDEERGVLKWKSQSHMSHVTVSVTTYDLPFGMDKIRSWNWARYVPISPTFRGFPVVLNFSKPFRRCRGSEAGDEDERP</sequence>
<feature type="transmembrane region" description="Helical" evidence="7">
    <location>
        <begin position="320"/>
        <end position="339"/>
    </location>
</feature>
<feature type="region of interest" description="Disordered" evidence="6">
    <location>
        <begin position="1"/>
        <end position="31"/>
    </location>
</feature>
<keyword evidence="4 7" id="KW-1133">Transmembrane helix</keyword>
<dbReference type="EMBL" id="VIIS01000481">
    <property type="protein sequence ID" value="KAF0308519.1"/>
    <property type="molecule type" value="Genomic_DNA"/>
</dbReference>
<keyword evidence="9" id="KW-1185">Reference proteome</keyword>
<dbReference type="OrthoDB" id="1641903at2759"/>
<feature type="transmembrane region" description="Helical" evidence="7">
    <location>
        <begin position="106"/>
        <end position="128"/>
    </location>
</feature>
<dbReference type="PANTHER" id="PTHR11119">
    <property type="entry name" value="XANTHINE-URACIL / VITAMIN C PERMEASE FAMILY MEMBER"/>
    <property type="match status" value="1"/>
</dbReference>
<evidence type="ECO:0000256" key="6">
    <source>
        <dbReference type="SAM" id="MobiDB-lite"/>
    </source>
</evidence>
<comment type="subcellular location">
    <subcellularLocation>
        <location evidence="1">Membrane</location>
        <topology evidence="1">Multi-pass membrane protein</topology>
    </subcellularLocation>
</comment>
<dbReference type="GO" id="GO:0022857">
    <property type="term" value="F:transmembrane transporter activity"/>
    <property type="evidence" value="ECO:0007669"/>
    <property type="project" value="InterPro"/>
</dbReference>
<evidence type="ECO:0000256" key="3">
    <source>
        <dbReference type="ARBA" id="ARBA00022692"/>
    </source>
</evidence>
<accession>A0A6A4WTD2</accession>
<name>A0A6A4WTD2_AMPAM</name>
<evidence type="ECO:0000313" key="8">
    <source>
        <dbReference type="EMBL" id="KAF0308519.1"/>
    </source>
</evidence>
<protein>
    <submittedName>
        <fullName evidence="8">Solute carrier family 23 member 1</fullName>
    </submittedName>
</protein>
<evidence type="ECO:0000256" key="4">
    <source>
        <dbReference type="ARBA" id="ARBA00022989"/>
    </source>
</evidence>
<comment type="similarity">
    <text evidence="2">Belongs to the nucleobase:cation symporter-2 (NCS2) (TC 2.A.40) family.</text>
</comment>
<evidence type="ECO:0000256" key="5">
    <source>
        <dbReference type="ARBA" id="ARBA00023136"/>
    </source>
</evidence>
<proteinExistence type="inferred from homology"/>
<feature type="transmembrane region" description="Helical" evidence="7">
    <location>
        <begin position="214"/>
        <end position="235"/>
    </location>
</feature>
<evidence type="ECO:0000256" key="1">
    <source>
        <dbReference type="ARBA" id="ARBA00004141"/>
    </source>
</evidence>
<feature type="transmembrane region" description="Helical" evidence="7">
    <location>
        <begin position="436"/>
        <end position="459"/>
    </location>
</feature>
<dbReference type="AlphaFoldDB" id="A0A6A4WTD2"/>
<dbReference type="GO" id="GO:0016020">
    <property type="term" value="C:membrane"/>
    <property type="evidence" value="ECO:0007669"/>
    <property type="project" value="UniProtKB-SubCell"/>
</dbReference>
<organism evidence="8 9">
    <name type="scientific">Amphibalanus amphitrite</name>
    <name type="common">Striped barnacle</name>
    <name type="synonym">Balanus amphitrite</name>
    <dbReference type="NCBI Taxonomy" id="1232801"/>
    <lineage>
        <taxon>Eukaryota</taxon>
        <taxon>Metazoa</taxon>
        <taxon>Ecdysozoa</taxon>
        <taxon>Arthropoda</taxon>
        <taxon>Crustacea</taxon>
        <taxon>Multicrustacea</taxon>
        <taxon>Cirripedia</taxon>
        <taxon>Thoracica</taxon>
        <taxon>Thoracicalcarea</taxon>
        <taxon>Balanomorpha</taxon>
        <taxon>Balanoidea</taxon>
        <taxon>Balanidae</taxon>
        <taxon>Amphibalaninae</taxon>
        <taxon>Amphibalanus</taxon>
    </lineage>
</organism>
<dbReference type="Pfam" id="PF00860">
    <property type="entry name" value="Xan_ur_permease"/>
    <property type="match status" value="1"/>
</dbReference>
<feature type="transmembrane region" description="Helical" evidence="7">
    <location>
        <begin position="185"/>
        <end position="208"/>
    </location>
</feature>
<gene>
    <name evidence="8" type="primary">Slc23a1_1</name>
    <name evidence="8" type="ORF">FJT64_002152</name>
</gene>
<evidence type="ECO:0000256" key="2">
    <source>
        <dbReference type="ARBA" id="ARBA00008821"/>
    </source>
</evidence>
<dbReference type="Proteomes" id="UP000440578">
    <property type="component" value="Unassembled WGS sequence"/>
</dbReference>
<keyword evidence="3 7" id="KW-0812">Transmembrane</keyword>
<feature type="transmembrane region" description="Helical" evidence="7">
    <location>
        <begin position="68"/>
        <end position="94"/>
    </location>
</feature>
<feature type="transmembrane region" description="Helical" evidence="7">
    <location>
        <begin position="408"/>
        <end position="430"/>
    </location>
</feature>
<evidence type="ECO:0000313" key="9">
    <source>
        <dbReference type="Proteomes" id="UP000440578"/>
    </source>
</evidence>
<comment type="caution">
    <text evidence="8">The sequence shown here is derived from an EMBL/GenBank/DDBJ whole genome shotgun (WGS) entry which is preliminary data.</text>
</comment>
<dbReference type="InterPro" id="IPR006043">
    <property type="entry name" value="NCS2"/>
</dbReference>
<feature type="transmembrane region" description="Helical" evidence="7">
    <location>
        <begin position="466"/>
        <end position="484"/>
    </location>
</feature>
<dbReference type="EMBL" id="VIIS01000481">
    <property type="protein sequence ID" value="KAF0308518.1"/>
    <property type="molecule type" value="Genomic_DNA"/>
</dbReference>
<feature type="transmembrane region" description="Helical" evidence="7">
    <location>
        <begin position="500"/>
        <end position="520"/>
    </location>
</feature>
<feature type="transmembrane region" description="Helical" evidence="7">
    <location>
        <begin position="268"/>
        <end position="287"/>
    </location>
</feature>
<reference evidence="8 9" key="1">
    <citation type="submission" date="2019-07" db="EMBL/GenBank/DDBJ databases">
        <title>Draft genome assembly of a fouling barnacle, Amphibalanus amphitrite (Darwin, 1854): The first reference genome for Thecostraca.</title>
        <authorList>
            <person name="Kim W."/>
        </authorList>
    </citation>
    <scope>NUCLEOTIDE SEQUENCE [LARGE SCALE GENOMIC DNA]</scope>
    <source>
        <strain evidence="8">SNU_AA5</strain>
        <tissue evidence="8">Soma without cirri and trophi</tissue>
    </source>
</reference>
<evidence type="ECO:0000256" key="7">
    <source>
        <dbReference type="SAM" id="Phobius"/>
    </source>
</evidence>